<name>A0ABY2RWA6_9PSEU</name>
<proteinExistence type="predicted"/>
<evidence type="ECO:0008006" key="3">
    <source>
        <dbReference type="Google" id="ProtNLM"/>
    </source>
</evidence>
<keyword evidence="2" id="KW-1185">Reference proteome</keyword>
<evidence type="ECO:0000313" key="2">
    <source>
        <dbReference type="Proteomes" id="UP000309992"/>
    </source>
</evidence>
<reference evidence="1 2" key="1">
    <citation type="journal article" date="2015" name="Antonie Van Leeuwenhoek">
        <title>Prauserella endophytica sp. nov., an endophytic actinobacterium isolated from Tamarix taklamakanensis.</title>
        <authorList>
            <person name="Liu J.M."/>
            <person name="Habden X."/>
            <person name="Guo L."/>
            <person name="Tuo L."/>
            <person name="Jiang Z.K."/>
            <person name="Liu S.W."/>
            <person name="Liu X.F."/>
            <person name="Chen L."/>
            <person name="Li R.F."/>
            <person name="Zhang Y.Q."/>
            <person name="Sun C.H."/>
        </authorList>
    </citation>
    <scope>NUCLEOTIDE SEQUENCE [LARGE SCALE GENOMIC DNA]</scope>
    <source>
        <strain evidence="1 2">CGMCC 4.7182</strain>
    </source>
</reference>
<sequence length="269" mass="29460">MTDPDPLCPAWRRAVTGEVCWLDGTGEPRALAVTPVVDGAVACVALPYARAEEAASLRGARRVAFTVTDSRSLRVGAAGGAWFGTPSVTDDTSGEFFTEELLTQELVKYPPSRTLADSPLLCRENWWWLPRIIVRLRRVEPRHTLPARTDAGRHALVVRERSAALAVDVVDVADAADERVVLRGLAGEPLRGDGTRALVFGHDYSMPDLERWEPWSLSGTLWGDELTVTERRGVPGGPLAPLRLVDRLLRQRALAKGCRRNILAAEQGI</sequence>
<dbReference type="Proteomes" id="UP000309992">
    <property type="component" value="Unassembled WGS sequence"/>
</dbReference>
<dbReference type="EMBL" id="SWMS01000024">
    <property type="protein sequence ID" value="TKG63126.1"/>
    <property type="molecule type" value="Genomic_DNA"/>
</dbReference>
<protein>
    <recommendedName>
        <fullName evidence="3">Pyridoxamine 5'-phosphate oxidase family protein</fullName>
    </recommendedName>
</protein>
<accession>A0ABY2RWA6</accession>
<organism evidence="1 2">
    <name type="scientific">Prauserella endophytica</name>
    <dbReference type="NCBI Taxonomy" id="1592324"/>
    <lineage>
        <taxon>Bacteria</taxon>
        <taxon>Bacillati</taxon>
        <taxon>Actinomycetota</taxon>
        <taxon>Actinomycetes</taxon>
        <taxon>Pseudonocardiales</taxon>
        <taxon>Pseudonocardiaceae</taxon>
        <taxon>Prauserella</taxon>
        <taxon>Prauserella coralliicola group</taxon>
    </lineage>
</organism>
<comment type="caution">
    <text evidence="1">The sequence shown here is derived from an EMBL/GenBank/DDBJ whole genome shotgun (WGS) entry which is preliminary data.</text>
</comment>
<dbReference type="RefSeq" id="WP_137096707.1">
    <property type="nucleotide sequence ID" value="NZ_SWMS01000024.1"/>
</dbReference>
<evidence type="ECO:0000313" key="1">
    <source>
        <dbReference type="EMBL" id="TKG63126.1"/>
    </source>
</evidence>
<gene>
    <name evidence="1" type="ORF">FCN18_30630</name>
</gene>